<name>A0A7C9VEJ7_9BRAD</name>
<reference evidence="1" key="1">
    <citation type="submission" date="2020-02" db="EMBL/GenBank/DDBJ databases">
        <title>Draft genome sequence of Candidatus Afipia apatlaquensis IBT-C3, a potential strain for decolorization of textile dyes.</title>
        <authorList>
            <person name="Sanchez-Reyes A."/>
            <person name="Breton-Deval L."/>
            <person name="Mangelson H."/>
            <person name="Sanchez-Flores A."/>
        </authorList>
    </citation>
    <scope>NUCLEOTIDE SEQUENCE [LARGE SCALE GENOMIC DNA]</scope>
    <source>
        <strain evidence="1">IBT-C3</strain>
    </source>
</reference>
<dbReference type="EMBL" id="JAAMRR010000032">
    <property type="protein sequence ID" value="NGX93789.1"/>
    <property type="molecule type" value="Genomic_DNA"/>
</dbReference>
<dbReference type="InterPro" id="IPR014347">
    <property type="entry name" value="Tautomerase/MIF_sf"/>
</dbReference>
<dbReference type="Gene3D" id="3.30.429.10">
    <property type="entry name" value="Macrophage Migration Inhibitory Factor"/>
    <property type="match status" value="1"/>
</dbReference>
<proteinExistence type="predicted"/>
<evidence type="ECO:0000313" key="2">
    <source>
        <dbReference type="Proteomes" id="UP000480266"/>
    </source>
</evidence>
<protein>
    <submittedName>
        <fullName evidence="1">Tautomerase</fullName>
    </submittedName>
</protein>
<evidence type="ECO:0000313" key="1">
    <source>
        <dbReference type="EMBL" id="NGX93789.1"/>
    </source>
</evidence>
<dbReference type="AlphaFoldDB" id="A0A7C9VEJ7"/>
<sequence length="151" mass="16334">MPLISLKAPAGVLNAQSKAALSRNLVDVAVECEQIPDEPSKRALCMVMIEEGVAGDWTFGGNDLSGMVVSFIATVTVAKGVLDERSRARFAELGHKAIADALPGETRRISSSFLFNEIEDGMWGVSGRLWTLREHATASGYRHLQHLVVGR</sequence>
<keyword evidence="2" id="KW-1185">Reference proteome</keyword>
<comment type="caution">
    <text evidence="1">The sequence shown here is derived from an EMBL/GenBank/DDBJ whole genome shotgun (WGS) entry which is preliminary data.</text>
</comment>
<organism evidence="1 2">
    <name type="scientific">Candidatus Afipia apatlaquensis</name>
    <dbReference type="NCBI Taxonomy" id="2712852"/>
    <lineage>
        <taxon>Bacteria</taxon>
        <taxon>Pseudomonadati</taxon>
        <taxon>Pseudomonadota</taxon>
        <taxon>Alphaproteobacteria</taxon>
        <taxon>Hyphomicrobiales</taxon>
        <taxon>Nitrobacteraceae</taxon>
        <taxon>Afipia</taxon>
    </lineage>
</organism>
<accession>A0A7C9VEJ7</accession>
<gene>
    <name evidence="1" type="ORF">G4V63_00615</name>
</gene>
<dbReference type="Proteomes" id="UP000480266">
    <property type="component" value="Unassembled WGS sequence"/>
</dbReference>